<keyword evidence="1" id="KW-1133">Transmembrane helix</keyword>
<evidence type="ECO:0000256" key="1">
    <source>
        <dbReference type="SAM" id="Phobius"/>
    </source>
</evidence>
<feature type="transmembrane region" description="Helical" evidence="1">
    <location>
        <begin position="710"/>
        <end position="728"/>
    </location>
</feature>
<organism evidence="3 4">
    <name type="scientific">Kordia aestuariivivens</name>
    <dbReference type="NCBI Taxonomy" id="2759037"/>
    <lineage>
        <taxon>Bacteria</taxon>
        <taxon>Pseudomonadati</taxon>
        <taxon>Bacteroidota</taxon>
        <taxon>Flavobacteriia</taxon>
        <taxon>Flavobacteriales</taxon>
        <taxon>Flavobacteriaceae</taxon>
        <taxon>Kordia</taxon>
    </lineage>
</organism>
<dbReference type="InterPro" id="IPR013783">
    <property type="entry name" value="Ig-like_fold"/>
</dbReference>
<evidence type="ECO:0000313" key="4">
    <source>
        <dbReference type="Proteomes" id="UP000619238"/>
    </source>
</evidence>
<evidence type="ECO:0000313" key="3">
    <source>
        <dbReference type="EMBL" id="MBC8754411.1"/>
    </source>
</evidence>
<dbReference type="EMBL" id="JACGWS010000003">
    <property type="protein sequence ID" value="MBC8754411.1"/>
    <property type="molecule type" value="Genomic_DNA"/>
</dbReference>
<dbReference type="Pfam" id="PF04397">
    <property type="entry name" value="LytTR"/>
    <property type="match status" value="1"/>
</dbReference>
<dbReference type="InterPro" id="IPR007492">
    <property type="entry name" value="LytTR_DNA-bd_dom"/>
</dbReference>
<dbReference type="SMART" id="SM00850">
    <property type="entry name" value="LytTR"/>
    <property type="match status" value="1"/>
</dbReference>
<reference evidence="3 4" key="1">
    <citation type="submission" date="2020-07" db="EMBL/GenBank/DDBJ databases">
        <title>Description of Kordia aestuariivivens sp. nov., isolated from a tidal flat.</title>
        <authorList>
            <person name="Park S."/>
            <person name="Yoon J.-H."/>
        </authorList>
    </citation>
    <scope>NUCLEOTIDE SEQUENCE [LARGE SCALE GENOMIC DNA]</scope>
    <source>
        <strain evidence="3 4">YSTF-M3</strain>
    </source>
</reference>
<name>A0ABR7Q764_9FLAO</name>
<dbReference type="InterPro" id="IPR015943">
    <property type="entry name" value="WD40/YVTN_repeat-like_dom_sf"/>
</dbReference>
<dbReference type="RefSeq" id="WP_187561451.1">
    <property type="nucleotide sequence ID" value="NZ_JACGWS010000003.1"/>
</dbReference>
<sequence>MKKIQRAKLFTILLLGWMIPCVCFSQQYVFKNFDTQQGLPSSEVYNCFQDAKGKIWFLTDSGLSMYDGYSFQNFSTKDGLLDNTLLNYSKVSDSLVWISSLNNQLVALNTNDVSFEPYKFNHKIKDVLLKSKLRNANFNSFSVKPNHELFASLTLFGKVQIDAKGITNEVLNPISLNGSYTHHYTTPKGEIKMYKGKINDTLLVKNHSYIRIKSEKSTRYNSLRLNKQLTIISDDNELFLYKNGVLFIKKNSENQVLNIGKFYNNQFWVSYIGNGVDIFDENGVLQDHFLDQKSVTSLLIDHKQSFWATTLNSGVYYCKNPALTFYEISESNHVHDMVRKNDTLFLSTYDGIIFKYHQQLFTVIHKAFENRPIAIAIHRNTNDLVFNSRGIYSFNEKKLILNSYARGFSDSETDSLYSYGSIPLAHQYVDGKITTKEIIQSDVLKTRVTLDIQPYKDKLLFATNNELFSSPKDNIVLFEGRVNDVDRFQDDFAIATSEKGVVLFKDEQPFLTISTADGLYSNQISELLVENDSVIWAGSNFGVNRIEIVNDAIANISGLSHTENLGIEVNDVEIVNDTLWIATKKGLYSHPTANIKSKTNETPRFFTLEEISVNGEKRAKQGLTQLSHNENAIFIRYNYILFDNMKTVEYRYQFEDDDWVYTKNREIRLNNVPAIHKNFIIQARELSGIWTDRNQLIIPIHITPAFWTTWWFKSLLVGAFGVLIYFFFKIRVFTYNKDIIRSLLMSLFNRVKTEKLAITIKSDGKHIKLFSSDLLYIQSSGNYIEIFTKEKSHVTRGTIKSFQKELPDKINYLQIHRSYLVRLDKINAHNYTSVTINELSIPIGKTYQKEVNKILLK</sequence>
<keyword evidence="1" id="KW-0812">Transmembrane</keyword>
<dbReference type="PROSITE" id="PS50930">
    <property type="entry name" value="HTH_LYTTR"/>
    <property type="match status" value="1"/>
</dbReference>
<protein>
    <submittedName>
        <fullName evidence="3">LytTR family transcriptional regulator DNA-binding domain-containing protein</fullName>
    </submittedName>
</protein>
<feature type="domain" description="HTH LytTR-type" evidence="2">
    <location>
        <begin position="758"/>
        <end position="857"/>
    </location>
</feature>
<comment type="caution">
    <text evidence="3">The sequence shown here is derived from an EMBL/GenBank/DDBJ whole genome shotgun (WGS) entry which is preliminary data.</text>
</comment>
<keyword evidence="1" id="KW-0472">Membrane</keyword>
<keyword evidence="4" id="KW-1185">Reference proteome</keyword>
<accession>A0ABR7Q764</accession>
<dbReference type="Gene3D" id="2.130.10.10">
    <property type="entry name" value="YVTN repeat-like/Quinoprotein amine dehydrogenase"/>
    <property type="match status" value="3"/>
</dbReference>
<gene>
    <name evidence="3" type="ORF">H2O64_06990</name>
</gene>
<dbReference type="Proteomes" id="UP000619238">
    <property type="component" value="Unassembled WGS sequence"/>
</dbReference>
<dbReference type="Gene3D" id="2.40.50.1020">
    <property type="entry name" value="LytTr DNA-binding domain"/>
    <property type="match status" value="1"/>
</dbReference>
<evidence type="ECO:0000259" key="2">
    <source>
        <dbReference type="PROSITE" id="PS50930"/>
    </source>
</evidence>
<keyword evidence="3" id="KW-0238">DNA-binding</keyword>
<dbReference type="GO" id="GO:0003677">
    <property type="term" value="F:DNA binding"/>
    <property type="evidence" value="ECO:0007669"/>
    <property type="project" value="UniProtKB-KW"/>
</dbReference>
<dbReference type="Gene3D" id="2.60.40.10">
    <property type="entry name" value="Immunoglobulins"/>
    <property type="match status" value="1"/>
</dbReference>
<proteinExistence type="predicted"/>